<dbReference type="CDD" id="cd13179">
    <property type="entry name" value="RanBD_RanBP1"/>
    <property type="match status" value="1"/>
</dbReference>
<feature type="compositionally biased region" description="Polar residues" evidence="1">
    <location>
        <begin position="209"/>
        <end position="219"/>
    </location>
</feature>
<dbReference type="Gene3D" id="2.30.29.30">
    <property type="entry name" value="Pleckstrin-homology domain (PH domain)/Phosphotyrosine-binding domain (PTB)"/>
    <property type="match status" value="1"/>
</dbReference>
<dbReference type="InterPro" id="IPR045255">
    <property type="entry name" value="RanBP1-like"/>
</dbReference>
<feature type="non-terminal residue" evidence="3">
    <location>
        <position position="1"/>
    </location>
</feature>
<dbReference type="SUPFAM" id="SSF50729">
    <property type="entry name" value="PH domain-like"/>
    <property type="match status" value="1"/>
</dbReference>
<gene>
    <name evidence="3" type="ORF">PEVE_00004784</name>
</gene>
<accession>A0ABN8LVK0</accession>
<dbReference type="Proteomes" id="UP001159427">
    <property type="component" value="Unassembled WGS sequence"/>
</dbReference>
<evidence type="ECO:0000313" key="3">
    <source>
        <dbReference type="EMBL" id="CAH3019911.1"/>
    </source>
</evidence>
<dbReference type="PROSITE" id="PS50196">
    <property type="entry name" value="RANBD1"/>
    <property type="match status" value="1"/>
</dbReference>
<dbReference type="Pfam" id="PF00638">
    <property type="entry name" value="Ran_BP1"/>
    <property type="match status" value="1"/>
</dbReference>
<dbReference type="PANTHER" id="PTHR23138">
    <property type="entry name" value="RAN BINDING PROTEIN"/>
    <property type="match status" value="1"/>
</dbReference>
<keyword evidence="4" id="KW-1185">Reference proteome</keyword>
<dbReference type="InterPro" id="IPR000156">
    <property type="entry name" value="Ran_bind_dom"/>
</dbReference>
<dbReference type="InterPro" id="IPR011993">
    <property type="entry name" value="PH-like_dom_sf"/>
</dbReference>
<proteinExistence type="predicted"/>
<feature type="domain" description="RanBD1" evidence="2">
    <location>
        <begin position="16"/>
        <end position="135"/>
    </location>
</feature>
<feature type="region of interest" description="Disordered" evidence="1">
    <location>
        <begin position="150"/>
        <end position="219"/>
    </location>
</feature>
<sequence>QTTDEPQDAPASPEIHFKPLVNLAKIEVKSLEENEEALLKLRAKLYRFETSGEENEWKERGVGEVKILKHGDKGTYRILMRRDKTLKICANHYITKDINLQPNCGSDRAWVWTAADFADEAVKTETLAIRFANAENLIVECQDKIGIPTDEQESDKLAKELEGLEVKESKEDDAKENDSENKENETKSKDSEQNESNTSETDASDENKNTPSTEDTPEK</sequence>
<comment type="caution">
    <text evidence="3">The sequence shown here is derived from an EMBL/GenBank/DDBJ whole genome shotgun (WGS) entry which is preliminary data.</text>
</comment>
<name>A0ABN8LVK0_9CNID</name>
<evidence type="ECO:0000313" key="4">
    <source>
        <dbReference type="Proteomes" id="UP001159427"/>
    </source>
</evidence>
<evidence type="ECO:0000259" key="2">
    <source>
        <dbReference type="PROSITE" id="PS50196"/>
    </source>
</evidence>
<reference evidence="3 4" key="1">
    <citation type="submission" date="2022-05" db="EMBL/GenBank/DDBJ databases">
        <authorList>
            <consortium name="Genoscope - CEA"/>
            <person name="William W."/>
        </authorList>
    </citation>
    <scope>NUCLEOTIDE SEQUENCE [LARGE SCALE GENOMIC DNA]</scope>
</reference>
<dbReference type="SMART" id="SM00160">
    <property type="entry name" value="RanBD"/>
    <property type="match status" value="1"/>
</dbReference>
<organism evidence="3 4">
    <name type="scientific">Porites evermanni</name>
    <dbReference type="NCBI Taxonomy" id="104178"/>
    <lineage>
        <taxon>Eukaryota</taxon>
        <taxon>Metazoa</taxon>
        <taxon>Cnidaria</taxon>
        <taxon>Anthozoa</taxon>
        <taxon>Hexacorallia</taxon>
        <taxon>Scleractinia</taxon>
        <taxon>Fungiina</taxon>
        <taxon>Poritidae</taxon>
        <taxon>Porites</taxon>
    </lineage>
</organism>
<dbReference type="PANTHER" id="PTHR23138:SF94">
    <property type="entry name" value="RAN BINDING PROTEIN 1"/>
    <property type="match status" value="1"/>
</dbReference>
<dbReference type="EMBL" id="CALNXI010000130">
    <property type="protein sequence ID" value="CAH3019911.1"/>
    <property type="molecule type" value="Genomic_DNA"/>
</dbReference>
<feature type="compositionally biased region" description="Basic and acidic residues" evidence="1">
    <location>
        <begin position="154"/>
        <end position="192"/>
    </location>
</feature>
<dbReference type="InterPro" id="IPR045256">
    <property type="entry name" value="RanBP1_RanBD"/>
</dbReference>
<evidence type="ECO:0000256" key="1">
    <source>
        <dbReference type="SAM" id="MobiDB-lite"/>
    </source>
</evidence>
<protein>
    <recommendedName>
        <fullName evidence="2">RanBD1 domain-containing protein</fullName>
    </recommendedName>
</protein>